<name>A0A365H0N0_9ACTN</name>
<dbReference type="InterPro" id="IPR038576">
    <property type="entry name" value="Methyltransf_Zn-bd_dom_put_sf"/>
</dbReference>
<sequence length="421" mass="45685">MTDLTTRTAARPVTRCRTCRADDWQDVVSFGSVPLANGFLDPAAAYPDEPRYPLGVVSCRSCRLLSLTHVVDPEILYRDYAYVTSGSDTMVRHMRGVAETCRRRFGLAPGDFVVEIGSNTGQQLAAFQDTGARVLGVDPARNLAAVADAAGVPTLPEFFSAGTARQVARDFGRADLVLGRHVFAHIDDISGVVSGLRELLTPDGVFAVEVPYALDLVERLEFDTIYHEHLSYFLIRPLCALFERHGMRVFDIERLPVHGGSILVFAGFADGPWPVRPVVSELLRLEESAGLYGDAAYRDFARQVERTRDGLRSLVRGLVAAGERVAGYGASAKGTTLLNICGLGSAELEFCSDTTDLKQGKVLPGTHVPVRSPQAAAQDPPDCYLLLAWNYADEILRKESAFLDSGGTFILPVPEPSIVAA</sequence>
<keyword evidence="3" id="KW-0808">Transferase</keyword>
<keyword evidence="4" id="KW-1185">Reference proteome</keyword>
<dbReference type="Gene3D" id="6.10.250.3100">
    <property type="match status" value="1"/>
</dbReference>
<evidence type="ECO:0000259" key="2">
    <source>
        <dbReference type="Pfam" id="PF08484"/>
    </source>
</evidence>
<dbReference type="GO" id="GO:0032259">
    <property type="term" value="P:methylation"/>
    <property type="evidence" value="ECO:0007669"/>
    <property type="project" value="UniProtKB-KW"/>
</dbReference>
<dbReference type="EMBL" id="QLYX01000012">
    <property type="protein sequence ID" value="RAY12596.1"/>
    <property type="molecule type" value="Genomic_DNA"/>
</dbReference>
<dbReference type="Pfam" id="PF08421">
    <property type="entry name" value="Methyltransf_13"/>
    <property type="match status" value="1"/>
</dbReference>
<gene>
    <name evidence="3" type="ORF">DPM19_23635</name>
</gene>
<protein>
    <submittedName>
        <fullName evidence="3">Class I SAM-dependent methyltransferase</fullName>
    </submittedName>
</protein>
<dbReference type="Proteomes" id="UP000251891">
    <property type="component" value="Unassembled WGS sequence"/>
</dbReference>
<comment type="caution">
    <text evidence="3">The sequence shown here is derived from an EMBL/GenBank/DDBJ whole genome shotgun (WGS) entry which is preliminary data.</text>
</comment>
<dbReference type="Pfam" id="PF08484">
    <property type="entry name" value="Methyltransf_14"/>
    <property type="match status" value="1"/>
</dbReference>
<dbReference type="SUPFAM" id="SSF53335">
    <property type="entry name" value="S-adenosyl-L-methionine-dependent methyltransferases"/>
    <property type="match status" value="1"/>
</dbReference>
<reference evidence="3 4" key="1">
    <citation type="submission" date="2018-06" db="EMBL/GenBank/DDBJ databases">
        <title>Actinomadura craniellae sp. nov. isolated from marine sponge Craniella sp.</title>
        <authorList>
            <person name="Li L."/>
            <person name="Xu Q.H."/>
            <person name="Lin H.W."/>
            <person name="Lu Y.H."/>
        </authorList>
    </citation>
    <scope>NUCLEOTIDE SEQUENCE [LARGE SCALE GENOMIC DNA]</scope>
    <source>
        <strain evidence="3 4">LHW63021</strain>
    </source>
</reference>
<organism evidence="3 4">
    <name type="scientific">Actinomadura craniellae</name>
    <dbReference type="NCBI Taxonomy" id="2231787"/>
    <lineage>
        <taxon>Bacteria</taxon>
        <taxon>Bacillati</taxon>
        <taxon>Actinomycetota</taxon>
        <taxon>Actinomycetes</taxon>
        <taxon>Streptosporangiales</taxon>
        <taxon>Thermomonosporaceae</taxon>
        <taxon>Actinomadura</taxon>
    </lineage>
</organism>
<keyword evidence="3" id="KW-0489">Methyltransferase</keyword>
<dbReference type="OrthoDB" id="9815644at2"/>
<dbReference type="InterPro" id="IPR029063">
    <property type="entry name" value="SAM-dependent_MTases_sf"/>
</dbReference>
<dbReference type="Gene3D" id="3.40.50.150">
    <property type="entry name" value="Vaccinia Virus protein VP39"/>
    <property type="match status" value="1"/>
</dbReference>
<feature type="domain" description="Methyltransferase putative zinc binding" evidence="1">
    <location>
        <begin position="16"/>
        <end position="77"/>
    </location>
</feature>
<accession>A0A365H0N0</accession>
<dbReference type="Pfam" id="PF13489">
    <property type="entry name" value="Methyltransf_23"/>
    <property type="match status" value="1"/>
</dbReference>
<feature type="domain" description="C-methyltransferase" evidence="2">
    <location>
        <begin position="256"/>
        <end position="414"/>
    </location>
</feature>
<evidence type="ECO:0000259" key="1">
    <source>
        <dbReference type="Pfam" id="PF08421"/>
    </source>
</evidence>
<dbReference type="AlphaFoldDB" id="A0A365H0N0"/>
<dbReference type="RefSeq" id="WP_111870203.1">
    <property type="nucleotide sequence ID" value="NZ_QLYX01000012.1"/>
</dbReference>
<dbReference type="PANTHER" id="PTHR43861">
    <property type="entry name" value="TRANS-ACONITATE 2-METHYLTRANSFERASE-RELATED"/>
    <property type="match status" value="1"/>
</dbReference>
<evidence type="ECO:0000313" key="3">
    <source>
        <dbReference type="EMBL" id="RAY12596.1"/>
    </source>
</evidence>
<evidence type="ECO:0000313" key="4">
    <source>
        <dbReference type="Proteomes" id="UP000251891"/>
    </source>
</evidence>
<dbReference type="Gene3D" id="6.20.50.110">
    <property type="entry name" value="Methyltransferase, zinc-binding domain"/>
    <property type="match status" value="1"/>
</dbReference>
<dbReference type="InterPro" id="IPR013630">
    <property type="entry name" value="Methyltransf_Zn-bd_dom_put"/>
</dbReference>
<dbReference type="PANTHER" id="PTHR43861:SF5">
    <property type="entry name" value="BLL5978 PROTEIN"/>
    <property type="match status" value="1"/>
</dbReference>
<proteinExistence type="predicted"/>
<dbReference type="Gene3D" id="3.40.50.720">
    <property type="entry name" value="NAD(P)-binding Rossmann-like Domain"/>
    <property type="match status" value="1"/>
</dbReference>
<dbReference type="CDD" id="cd02440">
    <property type="entry name" value="AdoMet_MTases"/>
    <property type="match status" value="1"/>
</dbReference>
<dbReference type="InterPro" id="IPR013691">
    <property type="entry name" value="MeTrfase_14"/>
</dbReference>
<dbReference type="GO" id="GO:0008168">
    <property type="term" value="F:methyltransferase activity"/>
    <property type="evidence" value="ECO:0007669"/>
    <property type="project" value="UniProtKB-KW"/>
</dbReference>